<keyword evidence="3" id="KW-1185">Reference proteome</keyword>
<organism evidence="2 3">
    <name type="scientific">Deinococcus aerolatus</name>
    <dbReference type="NCBI Taxonomy" id="522487"/>
    <lineage>
        <taxon>Bacteria</taxon>
        <taxon>Thermotogati</taxon>
        <taxon>Deinococcota</taxon>
        <taxon>Deinococci</taxon>
        <taxon>Deinococcales</taxon>
        <taxon>Deinococcaceae</taxon>
        <taxon>Deinococcus</taxon>
    </lineage>
</organism>
<gene>
    <name evidence="2" type="ORF">GCM10010840_29930</name>
</gene>
<dbReference type="EMBL" id="BMOL01000017">
    <property type="protein sequence ID" value="GGL89925.1"/>
    <property type="molecule type" value="Genomic_DNA"/>
</dbReference>
<evidence type="ECO:0000313" key="3">
    <source>
        <dbReference type="Proteomes" id="UP000639973"/>
    </source>
</evidence>
<accession>A0ABQ2GF38</accession>
<evidence type="ECO:0000256" key="1">
    <source>
        <dbReference type="SAM" id="MobiDB-lite"/>
    </source>
</evidence>
<feature type="compositionally biased region" description="Low complexity" evidence="1">
    <location>
        <begin position="267"/>
        <end position="277"/>
    </location>
</feature>
<name>A0ABQ2GF38_9DEIO</name>
<proteinExistence type="predicted"/>
<feature type="region of interest" description="Disordered" evidence="1">
    <location>
        <begin position="254"/>
        <end position="279"/>
    </location>
</feature>
<evidence type="ECO:0000313" key="2">
    <source>
        <dbReference type="EMBL" id="GGL89925.1"/>
    </source>
</evidence>
<dbReference type="RefSeq" id="WP_188973374.1">
    <property type="nucleotide sequence ID" value="NZ_BMOL01000017.1"/>
</dbReference>
<reference evidence="3" key="1">
    <citation type="journal article" date="2019" name="Int. J. Syst. Evol. Microbiol.">
        <title>The Global Catalogue of Microorganisms (GCM) 10K type strain sequencing project: providing services to taxonomists for standard genome sequencing and annotation.</title>
        <authorList>
            <consortium name="The Broad Institute Genomics Platform"/>
            <consortium name="The Broad Institute Genome Sequencing Center for Infectious Disease"/>
            <person name="Wu L."/>
            <person name="Ma J."/>
        </authorList>
    </citation>
    <scope>NUCLEOTIDE SEQUENCE [LARGE SCALE GENOMIC DNA]</scope>
    <source>
        <strain evidence="3">JCM 15442</strain>
    </source>
</reference>
<feature type="region of interest" description="Disordered" evidence="1">
    <location>
        <begin position="177"/>
        <end position="201"/>
    </location>
</feature>
<protein>
    <submittedName>
        <fullName evidence="2">Uncharacterized protein</fullName>
    </submittedName>
</protein>
<comment type="caution">
    <text evidence="2">The sequence shown here is derived from an EMBL/GenBank/DDBJ whole genome shotgun (WGS) entry which is preliminary data.</text>
</comment>
<sequence>MSGAVVTSSGDHHRGFHQCPNVLRDKYAGKIGVDGYGYINYLMSWANTHATLSVRRMMGDLGVSQSKLLRIQASVLQHCGHFIAMTPGSRVNANRWHLDMERLWAENALHLSQSYAERMAAKGVPAINTPPKKARRDVAKINTPGVSQINIGGVLICDTYKDSVLNTPEKTGVNNVTKNAREETPPVAPVAEPSPVPHTTSEASLSKDLEAVREPAARVAVLPPDGGAADAAITDSELELLFGTDVASSQKTEQAESGAKVPGGGAAARLAPAPGRGNALRPVDREDLLERPLAVPSDTVYRLVKGLIGGNKAIDDGILDTLTPAGALPRRDWLRLSEEELTDVRRIAQAKAQVEKLNFYSCAILALDVLIGAPVGQTGQRRASANAVIANAGCLAPAQHFEIVDRSEDMGKFQAGACWVRKVDDVAVIIERAELVKRRSTEGLIYHLSDGETSNALKLITGYEFRGTEGEA</sequence>
<dbReference type="Proteomes" id="UP000639973">
    <property type="component" value="Unassembled WGS sequence"/>
</dbReference>
<feature type="compositionally biased region" description="Pro residues" evidence="1">
    <location>
        <begin position="186"/>
        <end position="196"/>
    </location>
</feature>